<evidence type="ECO:0000259" key="4">
    <source>
        <dbReference type="PROSITE" id="PS50043"/>
    </source>
</evidence>
<dbReference type="GO" id="GO:0006355">
    <property type="term" value="P:regulation of DNA-templated transcription"/>
    <property type="evidence" value="ECO:0007669"/>
    <property type="project" value="InterPro"/>
</dbReference>
<dbReference type="GO" id="GO:0003677">
    <property type="term" value="F:DNA binding"/>
    <property type="evidence" value="ECO:0007669"/>
    <property type="project" value="UniProtKB-KW"/>
</dbReference>
<dbReference type="SUPFAM" id="SSF46894">
    <property type="entry name" value="C-terminal effector domain of the bipartite response regulators"/>
    <property type="match status" value="1"/>
</dbReference>
<keyword evidence="3" id="KW-0804">Transcription</keyword>
<dbReference type="Proteomes" id="UP000252585">
    <property type="component" value="Unassembled WGS sequence"/>
</dbReference>
<dbReference type="SMART" id="SM00421">
    <property type="entry name" value="HTH_LUXR"/>
    <property type="match status" value="1"/>
</dbReference>
<evidence type="ECO:0000256" key="2">
    <source>
        <dbReference type="ARBA" id="ARBA00023125"/>
    </source>
</evidence>
<dbReference type="EMBL" id="QPJJ01000004">
    <property type="protein sequence ID" value="RCW73247.1"/>
    <property type="molecule type" value="Genomic_DNA"/>
</dbReference>
<dbReference type="PROSITE" id="PS00622">
    <property type="entry name" value="HTH_LUXR_1"/>
    <property type="match status" value="1"/>
</dbReference>
<dbReference type="PROSITE" id="PS50043">
    <property type="entry name" value="HTH_LUXR_2"/>
    <property type="match status" value="1"/>
</dbReference>
<dbReference type="PANTHER" id="PTHR44688:SF16">
    <property type="entry name" value="DNA-BINDING TRANSCRIPTIONAL ACTIVATOR DEVR_DOSR"/>
    <property type="match status" value="1"/>
</dbReference>
<dbReference type="RefSeq" id="WP_114352339.1">
    <property type="nucleotide sequence ID" value="NZ_QPJJ01000004.1"/>
</dbReference>
<dbReference type="InterPro" id="IPR000792">
    <property type="entry name" value="Tscrpt_reg_LuxR_C"/>
</dbReference>
<feature type="domain" description="HTH luxR-type" evidence="4">
    <location>
        <begin position="263"/>
        <end position="324"/>
    </location>
</feature>
<keyword evidence="1" id="KW-0805">Transcription regulation</keyword>
<accession>A0A368Y344</accession>
<organism evidence="5 6">
    <name type="scientific">Saliterribacillus persicus</name>
    <dbReference type="NCBI Taxonomy" id="930114"/>
    <lineage>
        <taxon>Bacteria</taxon>
        <taxon>Bacillati</taxon>
        <taxon>Bacillota</taxon>
        <taxon>Bacilli</taxon>
        <taxon>Bacillales</taxon>
        <taxon>Bacillaceae</taxon>
        <taxon>Saliterribacillus</taxon>
    </lineage>
</organism>
<evidence type="ECO:0000313" key="5">
    <source>
        <dbReference type="EMBL" id="RCW73247.1"/>
    </source>
</evidence>
<dbReference type="PANTHER" id="PTHR44688">
    <property type="entry name" value="DNA-BINDING TRANSCRIPTIONAL ACTIVATOR DEVR_DOSR"/>
    <property type="match status" value="1"/>
</dbReference>
<gene>
    <name evidence="5" type="ORF">DFR57_104245</name>
</gene>
<dbReference type="InterPro" id="IPR016032">
    <property type="entry name" value="Sig_transdc_resp-reg_C-effctor"/>
</dbReference>
<evidence type="ECO:0000256" key="3">
    <source>
        <dbReference type="ARBA" id="ARBA00023163"/>
    </source>
</evidence>
<evidence type="ECO:0000313" key="6">
    <source>
        <dbReference type="Proteomes" id="UP000252585"/>
    </source>
</evidence>
<name>A0A368Y344_9BACI</name>
<dbReference type="AlphaFoldDB" id="A0A368Y344"/>
<sequence>MNEANAIRKRIRQKLYTICSFDASCIRTVDPNNLLTTGALTDEVIEKIHPQLFVNEYLDQDIHSQYELASSSIPIKVLSHSTNSEKSKRLQEILFPAGFKSEMRMAFVTGGQCYGFASLYRRDLAFNSNDVNKIRKQVKEIASIIRKHVLRVTNKAKPFTIQPMLIMSSSFTILYQNQQAKSWLHQLSKQEDLLIDQIPRSIRAIFFQVLKNRKNHSNTIMIDSEGELYALEAALLTDHEDEMVIVIKKGPITNGDWFSYLIKCYQWTAKESEIIRYIIKGDTTNEIADQLSISPYTVQDHLKSIFLKTNINSRSKLTNLINGW</sequence>
<keyword evidence="2" id="KW-0238">DNA-binding</keyword>
<proteinExistence type="predicted"/>
<protein>
    <submittedName>
        <fullName evidence="5">Regulatory LuxR family protein</fullName>
    </submittedName>
</protein>
<comment type="caution">
    <text evidence="5">The sequence shown here is derived from an EMBL/GenBank/DDBJ whole genome shotgun (WGS) entry which is preliminary data.</text>
</comment>
<dbReference type="CDD" id="cd06170">
    <property type="entry name" value="LuxR_C_like"/>
    <property type="match status" value="1"/>
</dbReference>
<keyword evidence="6" id="KW-1185">Reference proteome</keyword>
<dbReference type="PRINTS" id="PR00038">
    <property type="entry name" value="HTHLUXR"/>
</dbReference>
<dbReference type="Gene3D" id="1.10.10.10">
    <property type="entry name" value="Winged helix-like DNA-binding domain superfamily/Winged helix DNA-binding domain"/>
    <property type="match status" value="1"/>
</dbReference>
<reference evidence="5 6" key="1">
    <citation type="submission" date="2018-07" db="EMBL/GenBank/DDBJ databases">
        <title>Genomic Encyclopedia of Type Strains, Phase IV (KMG-IV): sequencing the most valuable type-strain genomes for metagenomic binning, comparative biology and taxonomic classification.</title>
        <authorList>
            <person name="Goeker M."/>
        </authorList>
    </citation>
    <scope>NUCLEOTIDE SEQUENCE [LARGE SCALE GENOMIC DNA]</scope>
    <source>
        <strain evidence="5 6">DSM 27696</strain>
    </source>
</reference>
<dbReference type="OrthoDB" id="9815744at2"/>
<evidence type="ECO:0000256" key="1">
    <source>
        <dbReference type="ARBA" id="ARBA00023015"/>
    </source>
</evidence>
<dbReference type="Pfam" id="PF00196">
    <property type="entry name" value="GerE"/>
    <property type="match status" value="1"/>
</dbReference>
<dbReference type="InterPro" id="IPR036388">
    <property type="entry name" value="WH-like_DNA-bd_sf"/>
</dbReference>